<comment type="caution">
    <text evidence="2">The sequence shown here is derived from an EMBL/GenBank/DDBJ whole genome shotgun (WGS) entry which is preliminary data.</text>
</comment>
<name>A0A1M2VPE7_TRAPU</name>
<keyword evidence="1" id="KW-1133">Transmembrane helix</keyword>
<feature type="transmembrane region" description="Helical" evidence="1">
    <location>
        <begin position="97"/>
        <end position="115"/>
    </location>
</feature>
<dbReference type="Proteomes" id="UP000184267">
    <property type="component" value="Unassembled WGS sequence"/>
</dbReference>
<organism evidence="2 3">
    <name type="scientific">Trametes pubescens</name>
    <name type="common">White-rot fungus</name>
    <dbReference type="NCBI Taxonomy" id="154538"/>
    <lineage>
        <taxon>Eukaryota</taxon>
        <taxon>Fungi</taxon>
        <taxon>Dikarya</taxon>
        <taxon>Basidiomycota</taxon>
        <taxon>Agaricomycotina</taxon>
        <taxon>Agaricomycetes</taxon>
        <taxon>Polyporales</taxon>
        <taxon>Polyporaceae</taxon>
        <taxon>Trametes</taxon>
    </lineage>
</organism>
<gene>
    <name evidence="2" type="ORF">TRAPUB_14055</name>
</gene>
<dbReference type="AlphaFoldDB" id="A0A1M2VPE7"/>
<protein>
    <submittedName>
        <fullName evidence="2">Uncharacterized protein</fullName>
    </submittedName>
</protein>
<sequence>MAGGFGDRLARGVTFWGTVGAVMTALKLKEQHDNYSSLPGDEEGFNHGPVALQNPNLDEEAADGASLLDTSLPNGRPKRQRKAVCCTCFGLRCGICAFWKAFGIVLLLFLGYQAIRLAIWAAKPKPTGLEGMPEFGTSLGCADAKFLFNGTKMDIHIPVGSHKDDHSLDVRGGAMGTIILAQGSPDLTEVRYELTLRSDAPSLFKDVVLDYPAPDEMEDNMRSSRLQLSTPGLLGLGCMRFDMTIYLPVNLRTLHVQAHALSQIKFDENSNFDLEKLSVSMYKLDQRSMLLPTEGMHAENMKLQITRGWLVGSVTAGDEVSLMTQNGDAVLNVHVHPAPSSAEPPSPVRLLTSTGAGRTDVVWASHAVGLPHRPIDATHHMSMGGEAYLTYKDAGYNGTVDLTAKSFTATGLQAVFEKEGLLPYVGSRAGVDRMLVKAQGWVGLYF</sequence>
<dbReference type="OMA" id="CGLFWKA"/>
<evidence type="ECO:0000256" key="1">
    <source>
        <dbReference type="SAM" id="Phobius"/>
    </source>
</evidence>
<dbReference type="EMBL" id="MNAD01000908">
    <property type="protein sequence ID" value="OJT09475.1"/>
    <property type="molecule type" value="Genomic_DNA"/>
</dbReference>
<evidence type="ECO:0000313" key="2">
    <source>
        <dbReference type="EMBL" id="OJT09475.1"/>
    </source>
</evidence>
<evidence type="ECO:0000313" key="3">
    <source>
        <dbReference type="Proteomes" id="UP000184267"/>
    </source>
</evidence>
<accession>A0A1M2VPE7</accession>
<keyword evidence="3" id="KW-1185">Reference proteome</keyword>
<reference evidence="2 3" key="1">
    <citation type="submission" date="2016-10" db="EMBL/GenBank/DDBJ databases">
        <title>Genome sequence of the basidiomycete white-rot fungus Trametes pubescens.</title>
        <authorList>
            <person name="Makela M.R."/>
            <person name="Granchi Z."/>
            <person name="Peng M."/>
            <person name="De Vries R.P."/>
            <person name="Grigoriev I."/>
            <person name="Riley R."/>
            <person name="Hilden K."/>
        </authorList>
    </citation>
    <scope>NUCLEOTIDE SEQUENCE [LARGE SCALE GENOMIC DNA]</scope>
    <source>
        <strain evidence="2 3">FBCC735</strain>
    </source>
</reference>
<keyword evidence="1" id="KW-0472">Membrane</keyword>
<proteinExistence type="predicted"/>
<keyword evidence="1" id="KW-0812">Transmembrane</keyword>
<dbReference type="OrthoDB" id="2991206at2759"/>